<dbReference type="KEGG" id="dmp:FAK_13250"/>
<evidence type="ECO:0000256" key="8">
    <source>
        <dbReference type="ARBA" id="ARBA00023136"/>
    </source>
</evidence>
<keyword evidence="5 10" id="KW-0653">Protein transport</keyword>
<dbReference type="PANTHER" id="PTHR33162:SF1">
    <property type="entry name" value="SEC-INDEPENDENT PROTEIN TRANSLOCASE PROTEIN TATA, CHLOROPLASTIC"/>
    <property type="match status" value="1"/>
</dbReference>
<dbReference type="PRINTS" id="PR01506">
    <property type="entry name" value="TATBPROTEIN"/>
</dbReference>
<comment type="subunit">
    <text evidence="10">Forms a complex with TatC.</text>
</comment>
<dbReference type="HAMAP" id="MF_00237">
    <property type="entry name" value="TatB"/>
    <property type="match status" value="1"/>
</dbReference>
<dbReference type="GO" id="GO:0033281">
    <property type="term" value="C:TAT protein transport complex"/>
    <property type="evidence" value="ECO:0007669"/>
    <property type="project" value="UniProtKB-UniRule"/>
</dbReference>
<evidence type="ECO:0000256" key="5">
    <source>
        <dbReference type="ARBA" id="ARBA00022927"/>
    </source>
</evidence>
<dbReference type="Gene3D" id="1.20.5.3310">
    <property type="match status" value="1"/>
</dbReference>
<comment type="similarity">
    <text evidence="10">Belongs to the TatA/E family.</text>
</comment>
<dbReference type="RefSeq" id="WP_338605974.1">
    <property type="nucleotide sequence ID" value="NZ_AP028679.1"/>
</dbReference>
<evidence type="ECO:0000256" key="2">
    <source>
        <dbReference type="ARBA" id="ARBA00022448"/>
    </source>
</evidence>
<dbReference type="NCBIfam" id="TIGR01411">
    <property type="entry name" value="tatAE"/>
    <property type="match status" value="1"/>
</dbReference>
<dbReference type="InterPro" id="IPR003369">
    <property type="entry name" value="TatA/B/E"/>
</dbReference>
<dbReference type="EMBL" id="AP028679">
    <property type="protein sequence ID" value="BEQ14259.1"/>
    <property type="molecule type" value="Genomic_DNA"/>
</dbReference>
<organism evidence="13 14">
    <name type="scientific">Desulfoferula mesophila</name>
    <dbReference type="NCBI Taxonomy" id="3058419"/>
    <lineage>
        <taxon>Bacteria</taxon>
        <taxon>Pseudomonadati</taxon>
        <taxon>Thermodesulfobacteriota</taxon>
        <taxon>Desulfarculia</taxon>
        <taxon>Desulfarculales</taxon>
        <taxon>Desulfarculaceae</taxon>
        <taxon>Desulfoferula</taxon>
    </lineage>
</organism>
<dbReference type="GO" id="GO:0006886">
    <property type="term" value="P:intracellular protein transport"/>
    <property type="evidence" value="ECO:0007669"/>
    <property type="project" value="UniProtKB-ARBA"/>
</dbReference>
<comment type="function">
    <text evidence="10">Part of the twin-arginine translocation (Tat) system that transports large folded proteins containing a characteristic twin-arginine motif in their signal peptide across membranes. TatA could form the protein-conducting channel of the Tat system.</text>
</comment>
<proteinExistence type="inferred from homology"/>
<feature type="compositionally biased region" description="Low complexity" evidence="12">
    <location>
        <begin position="114"/>
        <end position="136"/>
    </location>
</feature>
<keyword evidence="14" id="KW-1185">Reference proteome</keyword>
<evidence type="ECO:0000313" key="14">
    <source>
        <dbReference type="Proteomes" id="UP001366166"/>
    </source>
</evidence>
<evidence type="ECO:0000256" key="12">
    <source>
        <dbReference type="SAM" id="MobiDB-lite"/>
    </source>
</evidence>
<keyword evidence="3 10" id="KW-1003">Cell membrane</keyword>
<dbReference type="AlphaFoldDB" id="A0AAU9EM38"/>
<dbReference type="NCBIfam" id="TIGR01410">
    <property type="entry name" value="tatB"/>
    <property type="match status" value="1"/>
</dbReference>
<evidence type="ECO:0000313" key="13">
    <source>
        <dbReference type="EMBL" id="BEQ14259.1"/>
    </source>
</evidence>
<evidence type="ECO:0000256" key="9">
    <source>
        <dbReference type="ARBA" id="ARBA00025340"/>
    </source>
</evidence>
<dbReference type="InterPro" id="IPR018448">
    <property type="entry name" value="TatB"/>
</dbReference>
<dbReference type="GO" id="GO:0043953">
    <property type="term" value="P:protein transport by the Tat complex"/>
    <property type="evidence" value="ECO:0007669"/>
    <property type="project" value="UniProtKB-UniRule"/>
</dbReference>
<dbReference type="Proteomes" id="UP001366166">
    <property type="component" value="Chromosome"/>
</dbReference>
<name>A0AAU9EM38_9BACT</name>
<comment type="similarity">
    <text evidence="11">Belongs to the TatB family.</text>
</comment>
<dbReference type="PANTHER" id="PTHR33162">
    <property type="entry name" value="SEC-INDEPENDENT PROTEIN TRANSLOCASE PROTEIN TATA, CHLOROPLASTIC"/>
    <property type="match status" value="1"/>
</dbReference>
<keyword evidence="8 10" id="KW-0472">Membrane</keyword>
<dbReference type="Pfam" id="PF02416">
    <property type="entry name" value="TatA_B_E"/>
    <property type="match status" value="1"/>
</dbReference>
<gene>
    <name evidence="10" type="primary">tatA</name>
    <name evidence="13" type="ORF">FAK_13250</name>
</gene>
<comment type="subcellular location">
    <subcellularLocation>
        <location evidence="10">Cell membrane</location>
        <topology evidence="10">Single-pass membrane protein</topology>
    </subcellularLocation>
    <subcellularLocation>
        <location evidence="1">Membrane</location>
        <topology evidence="1">Single-pass membrane protein</topology>
    </subcellularLocation>
</comment>
<protein>
    <recommendedName>
        <fullName evidence="10 11">Multifunctional fusion protein</fullName>
    </recommendedName>
    <domain>
        <recommendedName>
            <fullName evidence="10">Sec-independent protein translocase protein TatA</fullName>
        </recommendedName>
    </domain>
    <domain>
        <recommendedName>
            <fullName evidence="11">Sec-independent protein translocase protein TatB homolog</fullName>
        </recommendedName>
    </domain>
</protein>
<sequence>MFGIGMPELLIILVVALIVVGPKKLPDMAKSLGKGLSQFRKAADEIKEEFSEHETYQDLKGLNKSFRETLDEVNPRKLLDEVNPLVTPKEPTLDLSGRDALMKEIKKQTEDPQEQASVEVAQAPAQPVEPPAAENPKPAPEPQTTPSPDRKES</sequence>
<evidence type="ECO:0000256" key="7">
    <source>
        <dbReference type="ARBA" id="ARBA00023010"/>
    </source>
</evidence>
<evidence type="ECO:0000256" key="1">
    <source>
        <dbReference type="ARBA" id="ARBA00004167"/>
    </source>
</evidence>
<evidence type="ECO:0000256" key="6">
    <source>
        <dbReference type="ARBA" id="ARBA00022989"/>
    </source>
</evidence>
<evidence type="ECO:0000256" key="10">
    <source>
        <dbReference type="HAMAP-Rule" id="MF_00236"/>
    </source>
</evidence>
<dbReference type="HAMAP" id="MF_00236">
    <property type="entry name" value="TatA_E"/>
    <property type="match status" value="1"/>
</dbReference>
<evidence type="ECO:0000256" key="11">
    <source>
        <dbReference type="HAMAP-Rule" id="MF_00237"/>
    </source>
</evidence>
<evidence type="ECO:0000256" key="3">
    <source>
        <dbReference type="ARBA" id="ARBA00022475"/>
    </source>
</evidence>
<keyword evidence="2 10" id="KW-0813">Transport</keyword>
<accession>A0AAU9EM38</accession>
<keyword evidence="4 10" id="KW-0812">Transmembrane</keyword>
<feature type="region of interest" description="Disordered" evidence="12">
    <location>
        <begin position="105"/>
        <end position="153"/>
    </location>
</feature>
<comment type="function">
    <text evidence="9">Part of the twin-arginine translocation (Tat) system that transports large folded proteins containing a characteristic twin-arginine motif in their signal peptide across the thylakoid membrane. Involved in delta pH-dependent protein transport required for chloroplast development, especially thylakoid membrane formation. TATC and TATB mediate precursor recognition, whereas TATA facilitates translocation.</text>
</comment>
<dbReference type="InterPro" id="IPR006312">
    <property type="entry name" value="TatA/E"/>
</dbReference>
<reference evidence="14" key="1">
    <citation type="journal article" date="2023" name="Arch. Microbiol.">
        <title>Desulfoferula mesophilus gen. nov. sp. nov., a mesophilic sulfate-reducing bacterium isolated from a brackish lake sediment.</title>
        <authorList>
            <person name="Watanabe T."/>
            <person name="Yabe T."/>
            <person name="Tsuji J.M."/>
            <person name="Fukui M."/>
        </authorList>
    </citation>
    <scope>NUCLEOTIDE SEQUENCE [LARGE SCALE GENOMIC DNA]</scope>
    <source>
        <strain evidence="14">12FAK</strain>
    </source>
</reference>
<evidence type="ECO:0000256" key="4">
    <source>
        <dbReference type="ARBA" id="ARBA00022692"/>
    </source>
</evidence>
<keyword evidence="6 10" id="KW-1133">Transmembrane helix</keyword>
<keyword evidence="7 10" id="KW-0811">Translocation</keyword>
<dbReference type="GO" id="GO:0008320">
    <property type="term" value="F:protein transmembrane transporter activity"/>
    <property type="evidence" value="ECO:0007669"/>
    <property type="project" value="UniProtKB-UniRule"/>
</dbReference>